<gene>
    <name evidence="1" type="ORF">B0H16DRAFT_1792254</name>
</gene>
<comment type="caution">
    <text evidence="1">The sequence shown here is derived from an EMBL/GenBank/DDBJ whole genome shotgun (WGS) entry which is preliminary data.</text>
</comment>
<organism evidence="1 2">
    <name type="scientific">Mycena metata</name>
    <dbReference type="NCBI Taxonomy" id="1033252"/>
    <lineage>
        <taxon>Eukaryota</taxon>
        <taxon>Fungi</taxon>
        <taxon>Dikarya</taxon>
        <taxon>Basidiomycota</taxon>
        <taxon>Agaricomycotina</taxon>
        <taxon>Agaricomycetes</taxon>
        <taxon>Agaricomycetidae</taxon>
        <taxon>Agaricales</taxon>
        <taxon>Marasmiineae</taxon>
        <taxon>Mycenaceae</taxon>
        <taxon>Mycena</taxon>
    </lineage>
</organism>
<sequence length="258" mass="29718">LTLPPEVVSEIFVHFLPVYPKRAPQKGPLSPIILGHIFRLWRDIALSTPRLWRTFKLVLLANDSRQSDQDDQVRVEAALRRSGSCPLSVELDYFRLEVTPLLETIIAHRARWQHPKLFVPMRNLAAIDGPFPLLRSLTTSPWTLSADDERHRSTAFRASPLLHRVALDQYEDVYREMLPWSQLTVLVIQSIQMKQCIMILALAPLLVYCDLTFSVWEDHPVHDTPRSHIEFAHMKHLKLRGDNPLLNPLSILTLPALQ</sequence>
<proteinExistence type="predicted"/>
<dbReference type="AlphaFoldDB" id="A0AAD7HHV6"/>
<keyword evidence="2" id="KW-1185">Reference proteome</keyword>
<feature type="non-terminal residue" evidence="1">
    <location>
        <position position="1"/>
    </location>
</feature>
<evidence type="ECO:0000313" key="2">
    <source>
        <dbReference type="Proteomes" id="UP001215598"/>
    </source>
</evidence>
<name>A0AAD7HHV6_9AGAR</name>
<feature type="non-terminal residue" evidence="1">
    <location>
        <position position="258"/>
    </location>
</feature>
<protein>
    <recommendedName>
        <fullName evidence="3">F-box domain-containing protein</fullName>
    </recommendedName>
</protein>
<evidence type="ECO:0008006" key="3">
    <source>
        <dbReference type="Google" id="ProtNLM"/>
    </source>
</evidence>
<accession>A0AAD7HHV6</accession>
<reference evidence="1" key="1">
    <citation type="submission" date="2023-03" db="EMBL/GenBank/DDBJ databases">
        <title>Massive genome expansion in bonnet fungi (Mycena s.s.) driven by repeated elements and novel gene families across ecological guilds.</title>
        <authorList>
            <consortium name="Lawrence Berkeley National Laboratory"/>
            <person name="Harder C.B."/>
            <person name="Miyauchi S."/>
            <person name="Viragh M."/>
            <person name="Kuo A."/>
            <person name="Thoen E."/>
            <person name="Andreopoulos B."/>
            <person name="Lu D."/>
            <person name="Skrede I."/>
            <person name="Drula E."/>
            <person name="Henrissat B."/>
            <person name="Morin E."/>
            <person name="Kohler A."/>
            <person name="Barry K."/>
            <person name="LaButti K."/>
            <person name="Morin E."/>
            <person name="Salamov A."/>
            <person name="Lipzen A."/>
            <person name="Mereny Z."/>
            <person name="Hegedus B."/>
            <person name="Baldrian P."/>
            <person name="Stursova M."/>
            <person name="Weitz H."/>
            <person name="Taylor A."/>
            <person name="Grigoriev I.V."/>
            <person name="Nagy L.G."/>
            <person name="Martin F."/>
            <person name="Kauserud H."/>
        </authorList>
    </citation>
    <scope>NUCLEOTIDE SEQUENCE</scope>
    <source>
        <strain evidence="1">CBHHK182m</strain>
    </source>
</reference>
<evidence type="ECO:0000313" key="1">
    <source>
        <dbReference type="EMBL" id="KAJ7720946.1"/>
    </source>
</evidence>
<dbReference type="Proteomes" id="UP001215598">
    <property type="component" value="Unassembled WGS sequence"/>
</dbReference>
<dbReference type="EMBL" id="JARKIB010000235">
    <property type="protein sequence ID" value="KAJ7720946.1"/>
    <property type="molecule type" value="Genomic_DNA"/>
</dbReference>